<dbReference type="PATRIC" id="fig|1123501.6.peg.1418"/>
<dbReference type="Proteomes" id="UP000035100">
    <property type="component" value="Unassembled WGS sequence"/>
</dbReference>
<evidence type="ECO:0000313" key="3">
    <source>
        <dbReference type="Proteomes" id="UP000035100"/>
    </source>
</evidence>
<dbReference type="Pfam" id="PF13336">
    <property type="entry name" value="AcetylCoA_hyd_C"/>
    <property type="match status" value="1"/>
</dbReference>
<reference evidence="2 3" key="1">
    <citation type="submission" date="2013-01" db="EMBL/GenBank/DDBJ databases">
        <authorList>
            <person name="Fiebig A."/>
            <person name="Goeker M."/>
            <person name="Klenk H.-P.P."/>
        </authorList>
    </citation>
    <scope>NUCLEOTIDE SEQUENCE [LARGE SCALE GENOMIC DNA]</scope>
    <source>
        <strain evidence="2 3">DSM 24838</strain>
    </source>
</reference>
<dbReference type="SUPFAM" id="SSF100950">
    <property type="entry name" value="NagB/RpiA/CoA transferase-like"/>
    <property type="match status" value="1"/>
</dbReference>
<dbReference type="GO" id="GO:0016787">
    <property type="term" value="F:hydrolase activity"/>
    <property type="evidence" value="ECO:0007669"/>
    <property type="project" value="UniProtKB-KW"/>
</dbReference>
<dbReference type="RefSeq" id="WP_018301305.1">
    <property type="nucleotide sequence ID" value="NZ_KB902276.1"/>
</dbReference>
<proteinExistence type="predicted"/>
<dbReference type="PANTHER" id="PTHR21432">
    <property type="entry name" value="ACETYL-COA HYDROLASE-RELATED"/>
    <property type="match status" value="1"/>
</dbReference>
<dbReference type="Gene3D" id="3.30.750.70">
    <property type="entry name" value="4-hydroxybutyrate coenzyme like domains"/>
    <property type="match status" value="1"/>
</dbReference>
<evidence type="ECO:0000313" key="2">
    <source>
        <dbReference type="EMBL" id="KIQ69764.1"/>
    </source>
</evidence>
<dbReference type="InterPro" id="IPR026888">
    <property type="entry name" value="AcetylCoA_hyd_C"/>
</dbReference>
<dbReference type="Gene3D" id="3.40.1080.20">
    <property type="entry name" value="Acetyl-CoA hydrolase/transferase C-terminal domain"/>
    <property type="match status" value="1"/>
</dbReference>
<dbReference type="AlphaFoldDB" id="A0A0D0Q5M1"/>
<dbReference type="InterPro" id="IPR046433">
    <property type="entry name" value="ActCoA_hydro"/>
</dbReference>
<dbReference type="OrthoDB" id="9801795at2"/>
<dbReference type="GO" id="GO:0008775">
    <property type="term" value="F:acetate CoA-transferase activity"/>
    <property type="evidence" value="ECO:0007669"/>
    <property type="project" value="InterPro"/>
</dbReference>
<dbReference type="eggNOG" id="COG0427">
    <property type="taxonomic scope" value="Bacteria"/>
</dbReference>
<dbReference type="InterPro" id="IPR038460">
    <property type="entry name" value="AcetylCoA_hyd_C_sf"/>
</dbReference>
<dbReference type="InterPro" id="IPR037171">
    <property type="entry name" value="NagB/RpiA_transferase-like"/>
</dbReference>
<feature type="domain" description="Acetyl-CoA hydrolase/transferase C-terminal" evidence="1">
    <location>
        <begin position="352"/>
        <end position="500"/>
    </location>
</feature>
<protein>
    <submittedName>
        <fullName evidence="2">Acetyl-CoA hydrolase</fullName>
    </submittedName>
</protein>
<dbReference type="EMBL" id="AONG01000008">
    <property type="protein sequence ID" value="KIQ69764.1"/>
    <property type="molecule type" value="Genomic_DNA"/>
</dbReference>
<evidence type="ECO:0000259" key="1">
    <source>
        <dbReference type="Pfam" id="PF13336"/>
    </source>
</evidence>
<sequence length="614" mass="66471">MPAGPGSPDVAPVTSRDPRALVREIAARVGPDIRVALPLGLGKPVTLLNALIDVVREDRSLNLSIFTALTLERPAASSDLERRFLEPAADRLFGRYPEIAYARMLRDGTLPPNIEVREFFLMAGRWMSNETVQQSYTPAAYVHAFDRLVERRPNVLLQLVPRLGDDFSLSCNTDISADLFRLRRDGALDFLAACETNAALPAFGGAARLPAEDVDLLLTGHEEFELFSAPRQPVSEAQHAIGLHVARTIPDGGTLQVGIGALGDAVANALLLRGDGRFPAIAEADPFSAAFAEAGRFETGLYCTTEMFVAGLLALVQAGVIRRQEMGAVLHAGFFVESRDFYGRLKAMEPDLHGRLEMVPVSFTNALYGDEAAKRAARQGARFVNAAMKATLLGAVCSDATEGETTVSGVGGQMDFVLQAFALQGARSVLTLPATRKSHGRTESNIVWSYGHTTIPHFLRDLIVTEYGIADLRGKTDAQAAAAMVCIADARYQDDLTEAAKKAGKLPRDWQVPPARRNNTPEAVTHWLDRFRDDVPAFPLGTDFTEIEQRLLPALARLKSASGRRLGIPSLIARTLGRPAVEGEDAALARLDLAQPKGLKDRLTARAVRAALRA</sequence>
<name>A0A0D0Q5M1_9RHOB</name>
<comment type="caution">
    <text evidence="2">The sequence shown here is derived from an EMBL/GenBank/DDBJ whole genome shotgun (WGS) entry which is preliminary data.</text>
</comment>
<dbReference type="PANTHER" id="PTHR21432:SF20">
    <property type="entry name" value="ACETYL-COA HYDROLASE"/>
    <property type="match status" value="1"/>
</dbReference>
<keyword evidence="2" id="KW-0378">Hydrolase</keyword>
<organism evidence="2 3">
    <name type="scientific">Wenxinia marina DSM 24838</name>
    <dbReference type="NCBI Taxonomy" id="1123501"/>
    <lineage>
        <taxon>Bacteria</taxon>
        <taxon>Pseudomonadati</taxon>
        <taxon>Pseudomonadota</taxon>
        <taxon>Alphaproteobacteria</taxon>
        <taxon>Rhodobacterales</taxon>
        <taxon>Roseobacteraceae</taxon>
        <taxon>Wenxinia</taxon>
    </lineage>
</organism>
<gene>
    <name evidence="2" type="ORF">Wenmar_01334</name>
</gene>
<accession>A0A0D0Q5M1</accession>
<keyword evidence="3" id="KW-1185">Reference proteome</keyword>
<dbReference type="GO" id="GO:0006083">
    <property type="term" value="P:acetate metabolic process"/>
    <property type="evidence" value="ECO:0007669"/>
    <property type="project" value="InterPro"/>
</dbReference>
<dbReference type="STRING" id="1123501.Wenmar_01334"/>